<name>A0ABV8LK96_9ACTN</name>
<dbReference type="RefSeq" id="WP_253757415.1">
    <property type="nucleotide sequence ID" value="NZ_JAMZDZ010000001.1"/>
</dbReference>
<comment type="caution">
    <text evidence="2">The sequence shown here is derived from an EMBL/GenBank/DDBJ whole genome shotgun (WGS) entry which is preliminary data.</text>
</comment>
<feature type="domain" description="T4 RNA ligase 1-like N-terminal" evidence="1">
    <location>
        <begin position="54"/>
        <end position="177"/>
    </location>
</feature>
<dbReference type="GO" id="GO:0016874">
    <property type="term" value="F:ligase activity"/>
    <property type="evidence" value="ECO:0007669"/>
    <property type="project" value="UniProtKB-KW"/>
</dbReference>
<sequence length="358" mass="39333">MVTLTDLFPAGALQAALDAGHLRTQTHPELPLVIYNYTEKCAYDGAWRETTLICRGLIAHAQTGEILARPYRKFFNHGQTGAPTFALDEAVEVTDKADGSLGIVYPVTGGHAIATRGSFTSDQAVRATALLRKRYPDWSPPAGQTVLFEIIYPENRIVVDYGGMEDLVLLGAVDTISGRSLGPAQVAWPGPRVETFAYATFGAALAAPARPNREGLVVHAFATGERVKIKYEDYLRLHRIVTGLTSRTIWEALVAGSTVAAICEPLPDEFHVWAREVADRLRTEVDAGVEEVERVFREIVAGLPDGYSRKDFALIASRHELRGLLFARLDERDLRPALWQAAKPEAGETPHGRTFDDE</sequence>
<gene>
    <name evidence="2" type="ORF">ACFOZ4_08735</name>
</gene>
<dbReference type="InterPro" id="IPR019039">
    <property type="entry name" value="T4-Rnl1-like_N"/>
</dbReference>
<organism evidence="2 3">
    <name type="scientific">Hamadaea flava</name>
    <dbReference type="NCBI Taxonomy" id="1742688"/>
    <lineage>
        <taxon>Bacteria</taxon>
        <taxon>Bacillati</taxon>
        <taxon>Actinomycetota</taxon>
        <taxon>Actinomycetes</taxon>
        <taxon>Micromonosporales</taxon>
        <taxon>Micromonosporaceae</taxon>
        <taxon>Hamadaea</taxon>
    </lineage>
</organism>
<keyword evidence="2" id="KW-0436">Ligase</keyword>
<protein>
    <submittedName>
        <fullName evidence="2">RNA ligase</fullName>
    </submittedName>
</protein>
<evidence type="ECO:0000313" key="2">
    <source>
        <dbReference type="EMBL" id="MFC4130689.1"/>
    </source>
</evidence>
<proteinExistence type="predicted"/>
<dbReference type="Pfam" id="PF09511">
    <property type="entry name" value="RNA_lig_T4_1"/>
    <property type="match status" value="1"/>
</dbReference>
<accession>A0ABV8LK96</accession>
<keyword evidence="3" id="KW-1185">Reference proteome</keyword>
<dbReference type="Proteomes" id="UP001595816">
    <property type="component" value="Unassembled WGS sequence"/>
</dbReference>
<evidence type="ECO:0000313" key="3">
    <source>
        <dbReference type="Proteomes" id="UP001595816"/>
    </source>
</evidence>
<dbReference type="EMBL" id="JBHSAY010000005">
    <property type="protein sequence ID" value="MFC4130689.1"/>
    <property type="molecule type" value="Genomic_DNA"/>
</dbReference>
<reference evidence="3" key="1">
    <citation type="journal article" date="2019" name="Int. J. Syst. Evol. Microbiol.">
        <title>The Global Catalogue of Microorganisms (GCM) 10K type strain sequencing project: providing services to taxonomists for standard genome sequencing and annotation.</title>
        <authorList>
            <consortium name="The Broad Institute Genomics Platform"/>
            <consortium name="The Broad Institute Genome Sequencing Center for Infectious Disease"/>
            <person name="Wu L."/>
            <person name="Ma J."/>
        </authorList>
    </citation>
    <scope>NUCLEOTIDE SEQUENCE [LARGE SCALE GENOMIC DNA]</scope>
    <source>
        <strain evidence="3">CGMCC 4.7289</strain>
    </source>
</reference>
<evidence type="ECO:0000259" key="1">
    <source>
        <dbReference type="Pfam" id="PF09511"/>
    </source>
</evidence>